<evidence type="ECO:0000313" key="1">
    <source>
        <dbReference type="EMBL" id="RGJ21360.1"/>
    </source>
</evidence>
<protein>
    <submittedName>
        <fullName evidence="1">Uncharacterized protein</fullName>
    </submittedName>
</protein>
<organism evidence="1 2">
    <name type="scientific">Coprococcus comes</name>
    <dbReference type="NCBI Taxonomy" id="410072"/>
    <lineage>
        <taxon>Bacteria</taxon>
        <taxon>Bacillati</taxon>
        <taxon>Bacillota</taxon>
        <taxon>Clostridia</taxon>
        <taxon>Lachnospirales</taxon>
        <taxon>Lachnospiraceae</taxon>
        <taxon>Coprococcus</taxon>
    </lineage>
</organism>
<proteinExistence type="predicted"/>
<dbReference type="AlphaFoldDB" id="A0A3E4GMT8"/>
<reference evidence="1 2" key="1">
    <citation type="submission" date="2018-08" db="EMBL/GenBank/DDBJ databases">
        <title>A genome reference for cultivated species of the human gut microbiota.</title>
        <authorList>
            <person name="Zou Y."/>
            <person name="Xue W."/>
            <person name="Luo G."/>
        </authorList>
    </citation>
    <scope>NUCLEOTIDE SEQUENCE [LARGE SCALE GENOMIC DNA]</scope>
    <source>
        <strain evidence="1 2">TM07-19</strain>
    </source>
</reference>
<sequence length="74" mass="8528">MVILKNIKKVSDSISANYYPEGKEPAGFMKIRIPDGEIVEHENASMFAAPHVRRELKRIAKMDNPPKEKTVIWY</sequence>
<comment type="caution">
    <text evidence="1">The sequence shown here is derived from an EMBL/GenBank/DDBJ whole genome shotgun (WGS) entry which is preliminary data.</text>
</comment>
<dbReference type="RefSeq" id="WP_117558848.1">
    <property type="nucleotide sequence ID" value="NZ_QSOV01000017.1"/>
</dbReference>
<accession>A0A3E4GMT8</accession>
<dbReference type="EMBL" id="QSOV01000017">
    <property type="protein sequence ID" value="RGJ21360.1"/>
    <property type="molecule type" value="Genomic_DNA"/>
</dbReference>
<gene>
    <name evidence="1" type="ORF">DXD67_13150</name>
</gene>
<evidence type="ECO:0000313" key="2">
    <source>
        <dbReference type="Proteomes" id="UP000260655"/>
    </source>
</evidence>
<dbReference type="Proteomes" id="UP000260655">
    <property type="component" value="Unassembled WGS sequence"/>
</dbReference>
<name>A0A3E4GMT8_9FIRM</name>